<sequence length="364" mass="39147">MATGIRGLRWLTRWRVLGVMGVVGALAGIGWAAKPMWQPWWYAETLCGGNLSGAELAGMLPKERLQAGRDTFGSGSTTLKCGVNENDGRHFVLKIEAQTDLGEPLGPLAMEFTIPRDPQYVFPTTVPGFYGKFGPVIIQECPELGPDSYGRRPRLVTNVYAHGVETAPSPESLRTAVRITNGANDEIGCGADPLPLPDRVEPVRKLSLSQAKDTMCGWLAQRPLPGSPSGKAWQVEAPTDESAPVTSCSLIDSGTGEEAVSLTGWYGDWTVEPFELLLGANVDIPDDHSPRDALLSDNFGRAKAQCDGEATNFLANSYTPDATRSVLPMSDVRDLLDEFTADQAERRGCTDLELPGPTVHPGAP</sequence>
<protein>
    <submittedName>
        <fullName evidence="1">Uncharacterized protein</fullName>
    </submittedName>
</protein>
<accession>A0ABZ1Y5C7</accession>
<dbReference type="RefSeq" id="WP_395758954.1">
    <property type="nucleotide sequence ID" value="NZ_CP109207.1"/>
</dbReference>
<proteinExistence type="predicted"/>
<organism evidence="1">
    <name type="scientific">Streptomyces althioticus</name>
    <dbReference type="NCBI Taxonomy" id="83380"/>
    <lineage>
        <taxon>Bacteria</taxon>
        <taxon>Bacillati</taxon>
        <taxon>Actinomycetota</taxon>
        <taxon>Actinomycetes</taxon>
        <taxon>Kitasatosporales</taxon>
        <taxon>Streptomycetaceae</taxon>
        <taxon>Streptomyces</taxon>
        <taxon>Streptomyces althioticus group</taxon>
    </lineage>
</organism>
<dbReference type="EMBL" id="CP109207">
    <property type="protein sequence ID" value="WUU54686.1"/>
    <property type="molecule type" value="Genomic_DNA"/>
</dbReference>
<reference evidence="1" key="1">
    <citation type="submission" date="2022-10" db="EMBL/GenBank/DDBJ databases">
        <title>The complete genomes of actinobacterial strains from the NBC collection.</title>
        <authorList>
            <person name="Joergensen T.S."/>
            <person name="Alvarez Arevalo M."/>
            <person name="Sterndorff E.B."/>
            <person name="Faurdal D."/>
            <person name="Vuksanovic O."/>
            <person name="Mourched A.-S."/>
            <person name="Charusanti P."/>
            <person name="Shaw S."/>
            <person name="Blin K."/>
            <person name="Weber T."/>
        </authorList>
    </citation>
    <scope>NUCLEOTIDE SEQUENCE [LARGE SCALE GENOMIC DNA]</scope>
    <source>
        <strain evidence="1">NBC 01686</strain>
    </source>
</reference>
<evidence type="ECO:0000313" key="1">
    <source>
        <dbReference type="EMBL" id="WUU54686.1"/>
    </source>
</evidence>
<gene>
    <name evidence="1" type="ORF">OIE82_16700</name>
</gene>
<name>A0ABZ1Y5C7_9ACTN</name>